<sequence>MKIGKPTTGIPQAAKGSGRFMEVWKAAEALKSGQSLPVEFADAAEAHTARVGMVATAGRKGLFVRQRGTTIYITKNGAN</sequence>
<evidence type="ECO:0000313" key="1">
    <source>
        <dbReference type="EMBL" id="KKN54895.1"/>
    </source>
</evidence>
<proteinExistence type="predicted"/>
<organism evidence="1">
    <name type="scientific">marine sediment metagenome</name>
    <dbReference type="NCBI Taxonomy" id="412755"/>
    <lineage>
        <taxon>unclassified sequences</taxon>
        <taxon>metagenomes</taxon>
        <taxon>ecological metagenomes</taxon>
    </lineage>
</organism>
<dbReference type="EMBL" id="LAZR01000908">
    <property type="protein sequence ID" value="KKN54895.1"/>
    <property type="molecule type" value="Genomic_DNA"/>
</dbReference>
<gene>
    <name evidence="1" type="ORF">LCGC14_0587880</name>
</gene>
<dbReference type="AlphaFoldDB" id="A0A0F9REI6"/>
<protein>
    <submittedName>
        <fullName evidence="1">Uncharacterized protein</fullName>
    </submittedName>
</protein>
<reference evidence="1" key="1">
    <citation type="journal article" date="2015" name="Nature">
        <title>Complex archaea that bridge the gap between prokaryotes and eukaryotes.</title>
        <authorList>
            <person name="Spang A."/>
            <person name="Saw J.H."/>
            <person name="Jorgensen S.L."/>
            <person name="Zaremba-Niedzwiedzka K."/>
            <person name="Martijn J."/>
            <person name="Lind A.E."/>
            <person name="van Eijk R."/>
            <person name="Schleper C."/>
            <person name="Guy L."/>
            <person name="Ettema T.J."/>
        </authorList>
    </citation>
    <scope>NUCLEOTIDE SEQUENCE</scope>
</reference>
<accession>A0A0F9REI6</accession>
<name>A0A0F9REI6_9ZZZZ</name>
<comment type="caution">
    <text evidence="1">The sequence shown here is derived from an EMBL/GenBank/DDBJ whole genome shotgun (WGS) entry which is preliminary data.</text>
</comment>